<dbReference type="InterPro" id="IPR017853">
    <property type="entry name" value="GH"/>
</dbReference>
<reference evidence="3 4" key="1">
    <citation type="journal article" date="2018" name="Nat. Genet.">
        <title>The Rosa genome provides new insights in the design of modern roses.</title>
        <authorList>
            <person name="Bendahmane M."/>
        </authorList>
    </citation>
    <scope>NUCLEOTIDE SEQUENCE [LARGE SCALE GENOMIC DNA]</scope>
    <source>
        <strain evidence="4">cv. Old Blush</strain>
    </source>
</reference>
<proteinExistence type="inferred from homology"/>
<name>A0A2P6P5E8_ROSCH</name>
<evidence type="ECO:0000313" key="3">
    <source>
        <dbReference type="EMBL" id="PRQ17159.1"/>
    </source>
</evidence>
<protein>
    <submittedName>
        <fullName evidence="3">Putative galactinol--sucrose galactosyltransferase</fullName>
        <ecNumber evidence="3">2.4.1.82</ecNumber>
    </submittedName>
</protein>
<evidence type="ECO:0000313" key="4">
    <source>
        <dbReference type="Proteomes" id="UP000238479"/>
    </source>
</evidence>
<keyword evidence="2" id="KW-0119">Carbohydrate metabolism</keyword>
<dbReference type="GO" id="GO:0047274">
    <property type="term" value="F:galactinol-sucrose galactosyltransferase activity"/>
    <property type="evidence" value="ECO:0007669"/>
    <property type="project" value="UniProtKB-EC"/>
</dbReference>
<sequence>MSMTSTEPSSRDGCFMVRDNALLTRVPANITVTPATDKSAFIGATSEDRSSRHVFPLGLLEGYKFMCLFRFKIWWMIPSFGDSGCDVPAETQMLLLEATQTSSSSSIPDKRSQQVLRTKALSTFCYCQSWMEHSGLLCKATLLMSLSFALKAIPAHVDWFGWNTWDAFYNDVDPEGIELGLKRFALILSIFPKEGAPRNVYIDEGWQTKVIENETELPNTAK</sequence>
<gene>
    <name evidence="3" type="ORF">RchiOBHm_Chr7g0192021</name>
</gene>
<dbReference type="EC" id="2.4.1.82" evidence="3"/>
<evidence type="ECO:0000256" key="2">
    <source>
        <dbReference type="ARBA" id="ARBA00023277"/>
    </source>
</evidence>
<dbReference type="SUPFAM" id="SSF51445">
    <property type="entry name" value="(Trans)glycosidases"/>
    <property type="match status" value="1"/>
</dbReference>
<keyword evidence="4" id="KW-1185">Reference proteome</keyword>
<evidence type="ECO:0000256" key="1">
    <source>
        <dbReference type="ARBA" id="ARBA00007240"/>
    </source>
</evidence>
<accession>A0A2P6P5E8</accession>
<dbReference type="Pfam" id="PF05691">
    <property type="entry name" value="Raffinose_syn"/>
    <property type="match status" value="2"/>
</dbReference>
<organism evidence="3 4">
    <name type="scientific">Rosa chinensis</name>
    <name type="common">China rose</name>
    <dbReference type="NCBI Taxonomy" id="74649"/>
    <lineage>
        <taxon>Eukaryota</taxon>
        <taxon>Viridiplantae</taxon>
        <taxon>Streptophyta</taxon>
        <taxon>Embryophyta</taxon>
        <taxon>Tracheophyta</taxon>
        <taxon>Spermatophyta</taxon>
        <taxon>Magnoliopsida</taxon>
        <taxon>eudicotyledons</taxon>
        <taxon>Gunneridae</taxon>
        <taxon>Pentapetalae</taxon>
        <taxon>rosids</taxon>
        <taxon>fabids</taxon>
        <taxon>Rosales</taxon>
        <taxon>Rosaceae</taxon>
        <taxon>Rosoideae</taxon>
        <taxon>Rosoideae incertae sedis</taxon>
        <taxon>Rosa</taxon>
    </lineage>
</organism>
<dbReference type="Proteomes" id="UP000238479">
    <property type="component" value="Chromosome 7"/>
</dbReference>
<dbReference type="PANTHER" id="PTHR31268:SF10">
    <property type="entry name" value="GALACTINOL--SUCROSE GALACTOSYLTRANSFERASE"/>
    <property type="match status" value="1"/>
</dbReference>
<dbReference type="PANTHER" id="PTHR31268">
    <property type="match status" value="1"/>
</dbReference>
<keyword evidence="3" id="KW-0328">Glycosyltransferase</keyword>
<comment type="caution">
    <text evidence="3">The sequence shown here is derived from an EMBL/GenBank/DDBJ whole genome shotgun (WGS) entry which is preliminary data.</text>
</comment>
<dbReference type="Gramene" id="PRQ17159">
    <property type="protein sequence ID" value="PRQ17159"/>
    <property type="gene ID" value="RchiOBHm_Chr7g0192021"/>
</dbReference>
<comment type="similarity">
    <text evidence="1">Belongs to the glycosyl hydrolases 36 family.</text>
</comment>
<dbReference type="EMBL" id="PDCK01000045">
    <property type="protein sequence ID" value="PRQ17159.1"/>
    <property type="molecule type" value="Genomic_DNA"/>
</dbReference>
<dbReference type="AlphaFoldDB" id="A0A2P6P5E8"/>
<keyword evidence="3" id="KW-0808">Transferase</keyword>
<dbReference type="InterPro" id="IPR008811">
    <property type="entry name" value="Glycosyl_hydrolases_36"/>
</dbReference>